<dbReference type="Gene3D" id="1.10.10.10">
    <property type="entry name" value="Winged helix-like DNA-binding domain superfamily/Winged helix DNA-binding domain"/>
    <property type="match status" value="1"/>
</dbReference>
<dbReference type="EMBL" id="BBML01000003">
    <property type="protein sequence ID" value="GAK96850.1"/>
    <property type="molecule type" value="Genomic_DNA"/>
</dbReference>
<name>A0A090Q1D4_9FLAO</name>
<evidence type="ECO:0000313" key="2">
    <source>
        <dbReference type="EMBL" id="GAK96850.1"/>
    </source>
</evidence>
<keyword evidence="2" id="KW-0238">DNA-binding</keyword>
<dbReference type="Pfam" id="PF00196">
    <property type="entry name" value="GerE"/>
    <property type="match status" value="1"/>
</dbReference>
<feature type="domain" description="HTH luxR-type" evidence="1">
    <location>
        <begin position="122"/>
        <end position="187"/>
    </location>
</feature>
<dbReference type="InterPro" id="IPR000792">
    <property type="entry name" value="Tscrpt_reg_LuxR_C"/>
</dbReference>
<organism evidence="2 3">
    <name type="scientific">Nonlabens tegetincola</name>
    <dbReference type="NCBI Taxonomy" id="323273"/>
    <lineage>
        <taxon>Bacteria</taxon>
        <taxon>Pseudomonadati</taxon>
        <taxon>Bacteroidota</taxon>
        <taxon>Flavobacteriia</taxon>
        <taxon>Flavobacteriales</taxon>
        <taxon>Flavobacteriaceae</taxon>
        <taxon>Nonlabens</taxon>
    </lineage>
</organism>
<dbReference type="SMART" id="SM00421">
    <property type="entry name" value="HTH_LUXR"/>
    <property type="match status" value="1"/>
</dbReference>
<sequence>MNTNSRINAPVYGLSPSDKGIEFYADVKSHRMYFLQNGIRKSFDQLPINIAVQLLHKLGNDIKAQEDLSHLSQNEKMERFAFCLYGGVDHTPDVDENGILLESENFRCSNNCTCLAWSSKTIGDNTFKLTRREIEVLDALSTGQIDLVLIDELNISQSTLNTHRKNLFNKFNVQSTTALVMKASSLKIIQ</sequence>
<dbReference type="SUPFAM" id="SSF46894">
    <property type="entry name" value="C-terminal effector domain of the bipartite response regulators"/>
    <property type="match status" value="1"/>
</dbReference>
<dbReference type="Proteomes" id="UP000029221">
    <property type="component" value="Unassembled WGS sequence"/>
</dbReference>
<dbReference type="RefSeq" id="WP_042278371.1">
    <property type="nucleotide sequence ID" value="NZ_BBML01000003.1"/>
</dbReference>
<comment type="caution">
    <text evidence="2">The sequence shown here is derived from an EMBL/GenBank/DDBJ whole genome shotgun (WGS) entry which is preliminary data.</text>
</comment>
<evidence type="ECO:0000313" key="3">
    <source>
        <dbReference type="Proteomes" id="UP000029221"/>
    </source>
</evidence>
<proteinExistence type="predicted"/>
<accession>A0A090Q1D4</accession>
<reference evidence="2" key="1">
    <citation type="journal article" date="2014" name="Genome Announc.">
        <title>Draft Genome Sequences of Marine Flavobacterium Nonlabens Strains NR17, NR24, NR27, NR32, NR33, and Ara13.</title>
        <authorList>
            <person name="Nakanishi M."/>
            <person name="Meirelles P."/>
            <person name="Suzuki R."/>
            <person name="Takatani N."/>
            <person name="Mino S."/>
            <person name="Suda W."/>
            <person name="Oshima K."/>
            <person name="Hattori M."/>
            <person name="Ohkuma M."/>
            <person name="Hosokawa M."/>
            <person name="Miyashita K."/>
            <person name="Thompson F.L."/>
            <person name="Niwa A."/>
            <person name="Sawabe T."/>
            <person name="Sawabe T."/>
        </authorList>
    </citation>
    <scope>NUCLEOTIDE SEQUENCE [LARGE SCALE GENOMIC DNA]</scope>
    <source>
        <strain evidence="2">JCM 19294</strain>
    </source>
</reference>
<dbReference type="InterPro" id="IPR036388">
    <property type="entry name" value="WH-like_DNA-bd_sf"/>
</dbReference>
<evidence type="ECO:0000259" key="1">
    <source>
        <dbReference type="PROSITE" id="PS50043"/>
    </source>
</evidence>
<dbReference type="GO" id="GO:0006355">
    <property type="term" value="P:regulation of DNA-templated transcription"/>
    <property type="evidence" value="ECO:0007669"/>
    <property type="project" value="InterPro"/>
</dbReference>
<dbReference type="GO" id="GO:0003677">
    <property type="term" value="F:DNA binding"/>
    <property type="evidence" value="ECO:0007669"/>
    <property type="project" value="UniProtKB-KW"/>
</dbReference>
<dbReference type="AlphaFoldDB" id="A0A090Q1D4"/>
<dbReference type="PROSITE" id="PS50043">
    <property type="entry name" value="HTH_LUXR_2"/>
    <property type="match status" value="1"/>
</dbReference>
<gene>
    <name evidence="2" type="ORF">JCM19294_1159</name>
</gene>
<protein>
    <submittedName>
        <fullName evidence="2">DNA-binding response regulator</fullName>
    </submittedName>
</protein>
<dbReference type="InterPro" id="IPR016032">
    <property type="entry name" value="Sig_transdc_resp-reg_C-effctor"/>
</dbReference>
<dbReference type="PRINTS" id="PR00038">
    <property type="entry name" value="HTHLUXR"/>
</dbReference>
<dbReference type="CDD" id="cd06170">
    <property type="entry name" value="LuxR_C_like"/>
    <property type="match status" value="1"/>
</dbReference>
<keyword evidence="3" id="KW-1185">Reference proteome</keyword>
<dbReference type="eggNOG" id="COG2197">
    <property type="taxonomic scope" value="Bacteria"/>
</dbReference>